<dbReference type="OrthoDB" id="10250282at2759"/>
<evidence type="ECO:0000256" key="1">
    <source>
        <dbReference type="SAM" id="MobiDB-lite"/>
    </source>
</evidence>
<evidence type="ECO:0000313" key="4">
    <source>
        <dbReference type="EMBL" id="KAF2493018.1"/>
    </source>
</evidence>
<dbReference type="Pfam" id="PF00144">
    <property type="entry name" value="Beta-lactamase"/>
    <property type="match status" value="1"/>
</dbReference>
<evidence type="ECO:0000313" key="5">
    <source>
        <dbReference type="Proteomes" id="UP000799750"/>
    </source>
</evidence>
<reference evidence="4" key="1">
    <citation type="journal article" date="2020" name="Stud. Mycol.">
        <title>101 Dothideomycetes genomes: a test case for predicting lifestyles and emergence of pathogens.</title>
        <authorList>
            <person name="Haridas S."/>
            <person name="Albert R."/>
            <person name="Binder M."/>
            <person name="Bloem J."/>
            <person name="Labutti K."/>
            <person name="Salamov A."/>
            <person name="Andreopoulos B."/>
            <person name="Baker S."/>
            <person name="Barry K."/>
            <person name="Bills G."/>
            <person name="Bluhm B."/>
            <person name="Cannon C."/>
            <person name="Castanera R."/>
            <person name="Culley D."/>
            <person name="Daum C."/>
            <person name="Ezra D."/>
            <person name="Gonzalez J."/>
            <person name="Henrissat B."/>
            <person name="Kuo A."/>
            <person name="Liang C."/>
            <person name="Lipzen A."/>
            <person name="Lutzoni F."/>
            <person name="Magnuson J."/>
            <person name="Mondo S."/>
            <person name="Nolan M."/>
            <person name="Ohm R."/>
            <person name="Pangilinan J."/>
            <person name="Park H.-J."/>
            <person name="Ramirez L."/>
            <person name="Alfaro M."/>
            <person name="Sun H."/>
            <person name="Tritt A."/>
            <person name="Yoshinaga Y."/>
            <person name="Zwiers L.-H."/>
            <person name="Turgeon B."/>
            <person name="Goodwin S."/>
            <person name="Spatafora J."/>
            <person name="Crous P."/>
            <person name="Grigoriev I."/>
        </authorList>
    </citation>
    <scope>NUCLEOTIDE SEQUENCE</scope>
    <source>
        <strain evidence="4">CBS 269.34</strain>
    </source>
</reference>
<dbReference type="SUPFAM" id="SSF56601">
    <property type="entry name" value="beta-lactamase/transpeptidase-like"/>
    <property type="match status" value="1"/>
</dbReference>
<evidence type="ECO:0000259" key="2">
    <source>
        <dbReference type="Pfam" id="PF00144"/>
    </source>
</evidence>
<evidence type="ECO:0000259" key="3">
    <source>
        <dbReference type="Pfam" id="PF26335"/>
    </source>
</evidence>
<feature type="non-terminal residue" evidence="4">
    <location>
        <position position="541"/>
    </location>
</feature>
<feature type="region of interest" description="Disordered" evidence="1">
    <location>
        <begin position="1"/>
        <end position="20"/>
    </location>
</feature>
<dbReference type="Proteomes" id="UP000799750">
    <property type="component" value="Unassembled WGS sequence"/>
</dbReference>
<dbReference type="InterPro" id="IPR058664">
    <property type="entry name" value="ARB_00930-like_C"/>
</dbReference>
<feature type="domain" description="Beta-lactamase-like ARB-00930-like C-terminal" evidence="3">
    <location>
        <begin position="408"/>
        <end position="540"/>
    </location>
</feature>
<name>A0A6A6QKM9_9PEZI</name>
<dbReference type="InterPro" id="IPR001466">
    <property type="entry name" value="Beta-lactam-related"/>
</dbReference>
<accession>A0A6A6QKM9</accession>
<dbReference type="PANTHER" id="PTHR22935">
    <property type="entry name" value="PENICILLIN-BINDING PROTEIN"/>
    <property type="match status" value="1"/>
</dbReference>
<gene>
    <name evidence="4" type="ORF">BU16DRAFT_432527</name>
</gene>
<dbReference type="Pfam" id="PF26335">
    <property type="entry name" value="ARB_00930_C"/>
    <property type="match status" value="1"/>
</dbReference>
<feature type="domain" description="Beta-lactamase-related" evidence="2">
    <location>
        <begin position="79"/>
        <end position="393"/>
    </location>
</feature>
<dbReference type="PANTHER" id="PTHR22935:SF97">
    <property type="entry name" value="BETA-LACTAMASE-RELATED DOMAIN-CONTAINING PROTEIN"/>
    <property type="match status" value="1"/>
</dbReference>
<feature type="non-terminal residue" evidence="4">
    <location>
        <position position="1"/>
    </location>
</feature>
<dbReference type="EMBL" id="MU004193">
    <property type="protein sequence ID" value="KAF2493018.1"/>
    <property type="molecule type" value="Genomic_DNA"/>
</dbReference>
<keyword evidence="5" id="KW-1185">Reference proteome</keyword>
<proteinExistence type="predicted"/>
<dbReference type="InterPro" id="IPR012338">
    <property type="entry name" value="Beta-lactam/transpept-like"/>
</dbReference>
<dbReference type="AlphaFoldDB" id="A0A6A6QKM9"/>
<dbReference type="Gene3D" id="3.40.710.10">
    <property type="entry name" value="DD-peptidase/beta-lactamase superfamily"/>
    <property type="match status" value="1"/>
</dbReference>
<protein>
    <submittedName>
        <fullName evidence="4">Beta-lactamase/transpeptidase-like protein</fullName>
    </submittedName>
</protein>
<organism evidence="4 5">
    <name type="scientific">Lophium mytilinum</name>
    <dbReference type="NCBI Taxonomy" id="390894"/>
    <lineage>
        <taxon>Eukaryota</taxon>
        <taxon>Fungi</taxon>
        <taxon>Dikarya</taxon>
        <taxon>Ascomycota</taxon>
        <taxon>Pezizomycotina</taxon>
        <taxon>Dothideomycetes</taxon>
        <taxon>Pleosporomycetidae</taxon>
        <taxon>Mytilinidiales</taxon>
        <taxon>Mytilinidiaceae</taxon>
        <taxon>Lophium</taxon>
    </lineage>
</organism>
<dbReference type="InterPro" id="IPR051478">
    <property type="entry name" value="Beta-lactamase-like_AB/R"/>
</dbReference>
<sequence>NALLRGPVFPTPSRPDSSKSVQAAREAFPKVLNEALSTGLLDNSTTSFSINVFSASDNKTLFSYHFEAPGLNGSLPSGHLNDDTIYRIGSLSKLFTVYTLLAKTGFADFNQPITKYIPELAATDTNSTLNEAQWSDITVEALASQLSGITRDYGLGDLANLQTLNATAVGLPANSDAPVCGFGTGFLKPCSRKEYITGLLSQPPLTSTYNTPIYSNAGFALLGLIIESITNQTFSAAFDTAILQPLNLSRTSILSPNDTNIIVPGGLEESDFLPDLGVEDPAGSFFSTPSDLMTLGRSILQSTLIPAALTRRWMQPHATTSNPLHLVGAPWEIFRTAIPISSTTNTTRLVDLYTKSGDVPNYASALALDADHNIGFSILAAGNQTTAQRGVLASLLANTWIPALEAAAKEEANATYTGTYTNAKTNTSLEIAIDDDRPGLNIVSFVANGVNFTDSILAFNGVTPEEAAAAGIEVSIRLYPSSLTEGDLVGFRGIVEMLPYSPLSTIAPFDTWGDAWLAVDGTTYGAVGIDDYVFKLGEAGS</sequence>